<evidence type="ECO:0000256" key="7">
    <source>
        <dbReference type="ARBA" id="ARBA00022982"/>
    </source>
</evidence>
<dbReference type="PANTHER" id="PTHR11961">
    <property type="entry name" value="CYTOCHROME C"/>
    <property type="match status" value="1"/>
</dbReference>
<protein>
    <submittedName>
        <fullName evidence="15">Cytochrome c-like</fullName>
    </submittedName>
</protein>
<evidence type="ECO:0000256" key="6">
    <source>
        <dbReference type="ARBA" id="ARBA00022723"/>
    </source>
</evidence>
<dbReference type="GeneID" id="109679656"/>
<dbReference type="KEGG" id="ccan:109679656"/>
<dbReference type="AlphaFoldDB" id="A0A8B7TS56"/>
<dbReference type="GO" id="GO:0020037">
    <property type="term" value="F:heme binding"/>
    <property type="evidence" value="ECO:0007669"/>
    <property type="project" value="InterPro"/>
</dbReference>
<dbReference type="RefSeq" id="XP_020010383.1">
    <property type="nucleotide sequence ID" value="XM_020154794.1"/>
</dbReference>
<dbReference type="RefSeq" id="XP_020010383.1">
    <property type="nucleotide sequence ID" value="XM_020154794.2"/>
</dbReference>
<evidence type="ECO:0000259" key="13">
    <source>
        <dbReference type="PROSITE" id="PS51007"/>
    </source>
</evidence>
<evidence type="ECO:0000256" key="12">
    <source>
        <dbReference type="RuleBase" id="RU004427"/>
    </source>
</evidence>
<evidence type="ECO:0000256" key="4">
    <source>
        <dbReference type="ARBA" id="ARBA00022448"/>
    </source>
</evidence>
<comment type="similarity">
    <text evidence="3 11">Belongs to the cytochrome c family.</text>
</comment>
<evidence type="ECO:0000256" key="11">
    <source>
        <dbReference type="RuleBase" id="RU004426"/>
    </source>
</evidence>
<dbReference type="InterPro" id="IPR036909">
    <property type="entry name" value="Cyt_c-like_dom_sf"/>
</dbReference>
<keyword evidence="7 12" id="KW-0249">Electron transport</keyword>
<keyword evidence="8 10" id="KW-0408">Iron</keyword>
<comment type="subcellular location">
    <subcellularLocation>
        <location evidence="2">Mitochondrion intermembrane space</location>
    </subcellularLocation>
</comment>
<dbReference type="Proteomes" id="UP001732720">
    <property type="component" value="Chromosome 14"/>
</dbReference>
<dbReference type="InterPro" id="IPR009056">
    <property type="entry name" value="Cyt_c-like_dom"/>
</dbReference>
<comment type="function">
    <text evidence="9">Plays a role in apoptosis. Suppression of the anti-apoptotic members or activation of the pro-apoptotic members of the Bcl-2 family leads to altered mitochondrial membrane permeability resulting in release of cytochrome c into the cytosol. Binding of cytochrome c to Apaf-1 triggers the activation of caspase-9, which then accelerates apoptosis by activating other caspases.</text>
</comment>
<keyword evidence="14" id="KW-1185">Reference proteome</keyword>
<comment type="PTM">
    <text evidence="12">Binds 1 heme group per subunit.</text>
</comment>
<keyword evidence="4 12" id="KW-0813">Transport</keyword>
<dbReference type="GO" id="GO:0009055">
    <property type="term" value="F:electron transfer activity"/>
    <property type="evidence" value="ECO:0007669"/>
    <property type="project" value="InterPro"/>
</dbReference>
<dbReference type="SUPFAM" id="SSF46626">
    <property type="entry name" value="Cytochrome c"/>
    <property type="match status" value="1"/>
</dbReference>
<evidence type="ECO:0000313" key="14">
    <source>
        <dbReference type="Proteomes" id="UP001732720"/>
    </source>
</evidence>
<evidence type="ECO:0000313" key="15">
    <source>
        <dbReference type="RefSeq" id="XP_020010383.1"/>
    </source>
</evidence>
<dbReference type="InterPro" id="IPR002327">
    <property type="entry name" value="Cyt_c_1A/1B"/>
</dbReference>
<evidence type="ECO:0000256" key="3">
    <source>
        <dbReference type="ARBA" id="ARBA00006488"/>
    </source>
</evidence>
<gene>
    <name evidence="15" type="primary">LOC109679656</name>
</gene>
<dbReference type="GO" id="GO:0005758">
    <property type="term" value="C:mitochondrial intermembrane space"/>
    <property type="evidence" value="ECO:0007669"/>
    <property type="project" value="UniProtKB-SubCell"/>
</dbReference>
<dbReference type="PROSITE" id="PS51007">
    <property type="entry name" value="CYTC"/>
    <property type="match status" value="1"/>
</dbReference>
<accession>A0A8B7TS56</accession>
<keyword evidence="6 10" id="KW-0479">Metal-binding</keyword>
<keyword evidence="5 10" id="KW-0349">Heme</keyword>
<evidence type="ECO:0000256" key="5">
    <source>
        <dbReference type="ARBA" id="ARBA00022617"/>
    </source>
</evidence>
<evidence type="ECO:0000256" key="9">
    <source>
        <dbReference type="ARBA" id="ARBA00025038"/>
    </source>
</evidence>
<evidence type="ECO:0000256" key="2">
    <source>
        <dbReference type="ARBA" id="ARBA00004569"/>
    </source>
</evidence>
<keyword evidence="12" id="KW-0679">Respiratory chain</keyword>
<comment type="function">
    <text evidence="1 12">Electron carrier protein. The oxidized form of the cytochrome c heme group can accept an electron from the heme group of the cytochrome c1 subunit of cytochrome reductase. Cytochrome c then transfers this electron to the cytochrome oxidase complex, the final protein carrier in the mitochondrial electron-transport chain.</text>
</comment>
<dbReference type="PRINTS" id="PR00604">
    <property type="entry name" value="CYTCHRMECIAB"/>
</dbReference>
<evidence type="ECO:0000256" key="8">
    <source>
        <dbReference type="ARBA" id="ARBA00023004"/>
    </source>
</evidence>
<proteinExistence type="inferred from homology"/>
<evidence type="ECO:0000256" key="1">
    <source>
        <dbReference type="ARBA" id="ARBA00002555"/>
    </source>
</evidence>
<organism evidence="15">
    <name type="scientific">Castor canadensis</name>
    <name type="common">American beaver</name>
    <dbReference type="NCBI Taxonomy" id="51338"/>
    <lineage>
        <taxon>Eukaryota</taxon>
        <taxon>Metazoa</taxon>
        <taxon>Chordata</taxon>
        <taxon>Craniata</taxon>
        <taxon>Vertebrata</taxon>
        <taxon>Euteleostomi</taxon>
        <taxon>Mammalia</taxon>
        <taxon>Eutheria</taxon>
        <taxon>Euarchontoglires</taxon>
        <taxon>Glires</taxon>
        <taxon>Rodentia</taxon>
        <taxon>Castorimorpha</taxon>
        <taxon>Castoridae</taxon>
        <taxon>Castor</taxon>
    </lineage>
</organism>
<sequence length="172" mass="19744">MVGATENLAFTFDNLNLNIHTVLVTTVVGNTYLEVWSHCLNEQRKSELKTGDADKNKIFVHKFAQCHILGKEEEHNTETNLHSLFGQKTGRAIGLSYTDDKNKGITWGEETLMGYLENPQKYMPETRVIFIGAKEKGGRKDLIDYLRKTTNEKYPLLHLLKKISLLFSKYHI</sequence>
<dbReference type="GO" id="GO:0046872">
    <property type="term" value="F:metal ion binding"/>
    <property type="evidence" value="ECO:0007669"/>
    <property type="project" value="UniProtKB-KW"/>
</dbReference>
<name>A0A8B7TS56_CASCN</name>
<dbReference type="Gene3D" id="1.10.760.10">
    <property type="entry name" value="Cytochrome c-like domain"/>
    <property type="match status" value="1"/>
</dbReference>
<reference evidence="15" key="1">
    <citation type="submission" date="2025-08" db="UniProtKB">
        <authorList>
            <consortium name="RefSeq"/>
        </authorList>
    </citation>
    <scope>IDENTIFICATION</scope>
    <source>
        <tissue evidence="15">Leukocyte</tissue>
    </source>
</reference>
<keyword evidence="12" id="KW-0496">Mitochondrion</keyword>
<evidence type="ECO:0000256" key="10">
    <source>
        <dbReference type="PROSITE-ProRule" id="PRU00433"/>
    </source>
</evidence>
<feature type="domain" description="Cytochrome c" evidence="13">
    <location>
        <begin position="50"/>
        <end position="150"/>
    </location>
</feature>